<dbReference type="InterPro" id="IPR011990">
    <property type="entry name" value="TPR-like_helical_dom_sf"/>
</dbReference>
<dbReference type="PANTHER" id="PTHR23083">
    <property type="entry name" value="TETRATRICOPEPTIDE REPEAT PROTEIN, TPR"/>
    <property type="match status" value="1"/>
</dbReference>
<evidence type="ECO:0000313" key="5">
    <source>
        <dbReference type="EMBL" id="CAG8518364.1"/>
    </source>
</evidence>
<evidence type="ECO:0000256" key="3">
    <source>
        <dbReference type="PROSITE-ProRule" id="PRU00339"/>
    </source>
</evidence>
<evidence type="ECO:0000256" key="2">
    <source>
        <dbReference type="ARBA" id="ARBA00038251"/>
    </source>
</evidence>
<comment type="caution">
    <text evidence="5">The sequence shown here is derived from an EMBL/GenBank/DDBJ whole genome shotgun (WGS) entry which is preliminary data.</text>
</comment>
<name>A0A9N9A424_9GLOM</name>
<dbReference type="Proteomes" id="UP000789739">
    <property type="component" value="Unassembled WGS sequence"/>
</dbReference>
<dbReference type="PROSITE" id="PS50005">
    <property type="entry name" value="TPR"/>
    <property type="match status" value="2"/>
</dbReference>
<dbReference type="InterPro" id="IPR019734">
    <property type="entry name" value="TPR_rpt"/>
</dbReference>
<accession>A0A9N9A424</accession>
<evidence type="ECO:0000256" key="4">
    <source>
        <dbReference type="SAM" id="MobiDB-lite"/>
    </source>
</evidence>
<reference evidence="5" key="1">
    <citation type="submission" date="2021-06" db="EMBL/GenBank/DDBJ databases">
        <authorList>
            <person name="Kallberg Y."/>
            <person name="Tangrot J."/>
            <person name="Rosling A."/>
        </authorList>
    </citation>
    <scope>NUCLEOTIDE SEQUENCE</scope>
    <source>
        <strain evidence="5">BR232B</strain>
    </source>
</reference>
<evidence type="ECO:0000313" key="6">
    <source>
        <dbReference type="Proteomes" id="UP000789739"/>
    </source>
</evidence>
<dbReference type="EMBL" id="CAJVPI010000316">
    <property type="protein sequence ID" value="CAG8518364.1"/>
    <property type="molecule type" value="Genomic_DNA"/>
</dbReference>
<dbReference type="Pfam" id="PF14559">
    <property type="entry name" value="TPR_19"/>
    <property type="match status" value="1"/>
</dbReference>
<dbReference type="Pfam" id="PF13181">
    <property type="entry name" value="TPR_8"/>
    <property type="match status" value="1"/>
</dbReference>
<dbReference type="SMART" id="SM00028">
    <property type="entry name" value="TPR"/>
    <property type="match status" value="5"/>
</dbReference>
<sequence length="879" mass="98321">MTNSTKAALKEKELDTARCKGNWNEIPELARKYKKHNPDGVVLEQTALAEYELVQAIQKKEKQAKFSLSAYDGDGPDYITLPPIIDESEITDGVFGRLENAKARIDDANKDYTFTVLGRALFVVGKYKECLETLNALRTALELTGDAEGAVKCYNEVAHQLAQQPGEKCDQAMYWAEEALYRSSLLNVRHGNVSAALRSFRTYQVYAATWSTFRINKRAVIFRHFIKFLSNIYNANEYVPPSDDYPSVGSNDQQNSSAPRTFRQELTELHSLYENVLYQIVKFPQAGEVNWRVLEMVDQIISDWILLGGGTILEIRGVVEMLYRAAKKTFHSPLIMRHLVNSLIALGEYDEAALALDAYIALVEKAKETQREDMERKLHHAESSAKKFCEIEDASNVIQTVLRGVYLMAKYLNKPKEALQYAQKAVEISEETSTTDDELLAYVWRCVGVAHSVAAREELDPDKRPGLHEEAISALQKSIELDPESVEALYQLALECAITRDIRLTISTIEKALRIDDKNIPCWHLLALSFSAQKDIQSALTACELGVKDSEWETTDSPAEILIGAGNDDGEEFFSFKMTQNTLQELVNGPDAALQNRESLFTLYGRVFPDGGISPYETSSIRKRDMNEDTINSSMKPPGSTRSARSYSNSRREVTDDTVLSVTNRDKLDVPKTTYATSISSKNSAGSGIGQSPTPTISGIVSAKSVVGSSSTSRPTARIRQRRQRSAKELVTLWLSTASSFRRQDDLGETLKAIQNAEEIDGANPDVWCQFGLLQFAQENYDKAISAFHKAISIDPQHVPSLVHLGRTYIQTGNIEMAEGVLDSVTKGNGWDCAEAWYFLGNVFETTNRIERAKKCLWYALDLESTKPVRPFSVLPKCL</sequence>
<keyword evidence="6" id="KW-1185">Reference proteome</keyword>
<dbReference type="SUPFAM" id="SSF48452">
    <property type="entry name" value="TPR-like"/>
    <property type="match status" value="2"/>
</dbReference>
<comment type="similarity">
    <text evidence="2">Belongs to the YPP1 family.</text>
</comment>
<keyword evidence="3" id="KW-0802">TPR repeat</keyword>
<feature type="region of interest" description="Disordered" evidence="4">
    <location>
        <begin position="627"/>
        <end position="656"/>
    </location>
</feature>
<evidence type="ECO:0000256" key="1">
    <source>
        <dbReference type="ARBA" id="ARBA00002550"/>
    </source>
</evidence>
<comment type="function">
    <text evidence="1">Involved in endocytosis.</text>
</comment>
<dbReference type="AlphaFoldDB" id="A0A9N9A424"/>
<feature type="repeat" description="TPR" evidence="3">
    <location>
        <begin position="765"/>
        <end position="798"/>
    </location>
</feature>
<protein>
    <submittedName>
        <fullName evidence="5">1508_t:CDS:1</fullName>
    </submittedName>
</protein>
<dbReference type="InterPro" id="IPR051722">
    <property type="entry name" value="Endocytosis_PI4K-reg_protein"/>
</dbReference>
<feature type="compositionally biased region" description="Polar residues" evidence="4">
    <location>
        <begin position="629"/>
        <end position="649"/>
    </location>
</feature>
<dbReference type="Gene3D" id="1.25.40.10">
    <property type="entry name" value="Tetratricopeptide repeat domain"/>
    <property type="match status" value="2"/>
</dbReference>
<dbReference type="PANTHER" id="PTHR23083:SF464">
    <property type="entry name" value="TETRATRICOPEPTIDE REPEAT DOMAIN 7, ISOFORM A"/>
    <property type="match status" value="1"/>
</dbReference>
<organism evidence="5 6">
    <name type="scientific">Paraglomus brasilianum</name>
    <dbReference type="NCBI Taxonomy" id="144538"/>
    <lineage>
        <taxon>Eukaryota</taxon>
        <taxon>Fungi</taxon>
        <taxon>Fungi incertae sedis</taxon>
        <taxon>Mucoromycota</taxon>
        <taxon>Glomeromycotina</taxon>
        <taxon>Glomeromycetes</taxon>
        <taxon>Paraglomerales</taxon>
        <taxon>Paraglomeraceae</taxon>
        <taxon>Paraglomus</taxon>
    </lineage>
</organism>
<feature type="repeat" description="TPR" evidence="3">
    <location>
        <begin position="834"/>
        <end position="867"/>
    </location>
</feature>
<proteinExistence type="inferred from homology"/>
<gene>
    <name evidence="5" type="ORF">PBRASI_LOCUS3486</name>
</gene>
<dbReference type="OrthoDB" id="29013at2759"/>
<dbReference type="PROSITE" id="PS50293">
    <property type="entry name" value="TPR_REGION"/>
    <property type="match status" value="1"/>
</dbReference>